<dbReference type="Proteomes" id="UP001352263">
    <property type="component" value="Unassembled WGS sequence"/>
</dbReference>
<feature type="signal peptide" evidence="2">
    <location>
        <begin position="1"/>
        <end position="21"/>
    </location>
</feature>
<sequence>MKHIRPLVFIALHACALASHAAALTVQVSDANGQALQDAVVYAEPASGQALTKQQKIVEIEQKGRKFIPEVTVIQAGTSIAFPNNDTVRHHVYSFSPAKVFDLKLYTGQPENPVSFDKAGTVVIGCNIHDQMIAYIHVVPTPHFAKTDATGKARIEGLAAGRYQLKAWHFGLPAPVRIPEQALAMSAGDSTASFKLDTKAR</sequence>
<name>A0ABU6JET7_9BURK</name>
<accession>A0ABU6JET7</accession>
<dbReference type="EMBL" id="JAWIIV010000022">
    <property type="protein sequence ID" value="MEC4721795.1"/>
    <property type="molecule type" value="Genomic_DNA"/>
</dbReference>
<proteinExistence type="predicted"/>
<evidence type="ECO:0000256" key="2">
    <source>
        <dbReference type="SAM" id="SignalP"/>
    </source>
</evidence>
<keyword evidence="4" id="KW-1185">Reference proteome</keyword>
<protein>
    <submittedName>
        <fullName evidence="3">Methylamine utilization protein</fullName>
    </submittedName>
</protein>
<comment type="subcellular location">
    <subcellularLocation>
        <location evidence="1">Periplasm</location>
    </subcellularLocation>
</comment>
<feature type="chain" id="PRO_5046080234" evidence="2">
    <location>
        <begin position="22"/>
        <end position="201"/>
    </location>
</feature>
<dbReference type="Gene3D" id="2.60.40.420">
    <property type="entry name" value="Cupredoxins - blue copper proteins"/>
    <property type="match status" value="1"/>
</dbReference>
<dbReference type="RefSeq" id="WP_326508482.1">
    <property type="nucleotide sequence ID" value="NZ_JAWIIV010000022.1"/>
</dbReference>
<dbReference type="InterPro" id="IPR034242">
    <property type="entry name" value="MauL"/>
</dbReference>
<keyword evidence="2" id="KW-0732">Signal</keyword>
<organism evidence="3 4">
    <name type="scientific">Noviherbaspirillum album</name>
    <dbReference type="NCBI Taxonomy" id="3080276"/>
    <lineage>
        <taxon>Bacteria</taxon>
        <taxon>Pseudomonadati</taxon>
        <taxon>Pseudomonadota</taxon>
        <taxon>Betaproteobacteria</taxon>
        <taxon>Burkholderiales</taxon>
        <taxon>Oxalobacteraceae</taxon>
        <taxon>Noviherbaspirillum</taxon>
    </lineage>
</organism>
<gene>
    <name evidence="3" type="ORF">RY831_21735</name>
</gene>
<dbReference type="InterPro" id="IPR013784">
    <property type="entry name" value="Carb-bd-like_fold"/>
</dbReference>
<comment type="caution">
    <text evidence="3">The sequence shown here is derived from an EMBL/GenBank/DDBJ whole genome shotgun (WGS) entry which is preliminary data.</text>
</comment>
<evidence type="ECO:0000313" key="3">
    <source>
        <dbReference type="EMBL" id="MEC4721795.1"/>
    </source>
</evidence>
<dbReference type="SUPFAM" id="SSF49503">
    <property type="entry name" value="Cupredoxins"/>
    <property type="match status" value="1"/>
</dbReference>
<reference evidence="3 4" key="1">
    <citation type="submission" date="2023-10" db="EMBL/GenBank/DDBJ databases">
        <title>Noviherbaspirillum sp. CPCC 100848 genome assembly.</title>
        <authorList>
            <person name="Li X.Y."/>
            <person name="Fang X.M."/>
        </authorList>
    </citation>
    <scope>NUCLEOTIDE SEQUENCE [LARGE SCALE GENOMIC DNA]</scope>
    <source>
        <strain evidence="3 4">CPCC 100848</strain>
    </source>
</reference>
<evidence type="ECO:0000313" key="4">
    <source>
        <dbReference type="Proteomes" id="UP001352263"/>
    </source>
</evidence>
<dbReference type="CDD" id="cd04221">
    <property type="entry name" value="MauL"/>
    <property type="match status" value="1"/>
</dbReference>
<dbReference type="SUPFAM" id="SSF49452">
    <property type="entry name" value="Starch-binding domain-like"/>
    <property type="match status" value="1"/>
</dbReference>
<dbReference type="InterPro" id="IPR008972">
    <property type="entry name" value="Cupredoxin"/>
</dbReference>
<evidence type="ECO:0000256" key="1">
    <source>
        <dbReference type="ARBA" id="ARBA00004418"/>
    </source>
</evidence>